<accession>A0A6A3VYL6</accession>
<proteinExistence type="predicted"/>
<dbReference type="EMBL" id="QXGA01002918">
    <property type="protein sequence ID" value="KAE9090108.1"/>
    <property type="molecule type" value="Genomic_DNA"/>
</dbReference>
<evidence type="ECO:0000313" key="16">
    <source>
        <dbReference type="Proteomes" id="UP000441208"/>
    </source>
</evidence>
<comment type="caution">
    <text evidence="8">The sequence shown here is derived from an EMBL/GenBank/DDBJ whole genome shotgun (WGS) entry which is preliminary data.</text>
</comment>
<name>A0A6A3VYL6_9STRA</name>
<feature type="compositionally biased region" description="Basic residues" evidence="2">
    <location>
        <begin position="231"/>
        <end position="246"/>
    </location>
</feature>
<evidence type="ECO:0000313" key="8">
    <source>
        <dbReference type="EMBL" id="KAE9174128.1"/>
    </source>
</evidence>
<dbReference type="Proteomes" id="UP000441208">
    <property type="component" value="Unassembled WGS sequence"/>
</dbReference>
<reference evidence="11 12" key="1">
    <citation type="submission" date="2018-08" db="EMBL/GenBank/DDBJ databases">
        <title>Genomic investigation of the strawberry pathogen Phytophthora fragariae indicates pathogenicity is determined by transcriptional variation in three key races.</title>
        <authorList>
            <person name="Adams T.M."/>
            <person name="Armitage A.D."/>
            <person name="Sobczyk M.K."/>
            <person name="Bates H.J."/>
            <person name="Dunwell J.M."/>
            <person name="Nellist C.F."/>
            <person name="Harrison R.J."/>
        </authorList>
    </citation>
    <scope>NUCLEOTIDE SEQUENCE [LARGE SCALE GENOMIC DNA]</scope>
    <source>
        <strain evidence="10 13">A4</strain>
        <strain evidence="9 14">BC-1</strain>
        <strain evidence="8 12">NOV-27</strain>
        <strain evidence="7 15">NOV-5</strain>
        <strain evidence="5 16">NOV-71</strain>
        <strain evidence="3 11">NOV-9</strain>
        <strain evidence="6 18">ONT-3</strain>
        <strain evidence="4 17">SCRP245</strain>
    </source>
</reference>
<dbReference type="Proteomes" id="UP000429523">
    <property type="component" value="Unassembled WGS sequence"/>
</dbReference>
<dbReference type="EMBL" id="QXGD01002767">
    <property type="protein sequence ID" value="KAE9184413.1"/>
    <property type="molecule type" value="Genomic_DNA"/>
</dbReference>
<feature type="region of interest" description="Disordered" evidence="2">
    <location>
        <begin position="223"/>
        <end position="270"/>
    </location>
</feature>
<dbReference type="EMBL" id="QXGF01002814">
    <property type="protein sequence ID" value="KAE8923312.1"/>
    <property type="molecule type" value="Genomic_DNA"/>
</dbReference>
<dbReference type="EMBL" id="QXGB01002909">
    <property type="protein sequence ID" value="KAE9174128.1"/>
    <property type="molecule type" value="Genomic_DNA"/>
</dbReference>
<evidence type="ECO:0000313" key="7">
    <source>
        <dbReference type="EMBL" id="KAE9090108.1"/>
    </source>
</evidence>
<evidence type="ECO:0000313" key="15">
    <source>
        <dbReference type="Proteomes" id="UP000440732"/>
    </source>
</evidence>
<dbReference type="EMBL" id="QXFZ01002926">
    <property type="protein sequence ID" value="KAE9072628.1"/>
    <property type="molecule type" value="Genomic_DNA"/>
</dbReference>
<dbReference type="Proteomes" id="UP000437068">
    <property type="component" value="Unassembled WGS sequence"/>
</dbReference>
<evidence type="ECO:0000313" key="5">
    <source>
        <dbReference type="EMBL" id="KAE9072628.1"/>
    </source>
</evidence>
<dbReference type="EMBL" id="QXFW01002838">
    <property type="protein sequence ID" value="KAE8975000.1"/>
    <property type="molecule type" value="Genomic_DNA"/>
</dbReference>
<evidence type="ECO:0000256" key="1">
    <source>
        <dbReference type="SAM" id="Coils"/>
    </source>
</evidence>
<feature type="compositionally biased region" description="Basic and acidic residues" evidence="2">
    <location>
        <begin position="501"/>
        <end position="541"/>
    </location>
</feature>
<feature type="compositionally biased region" description="Basic and acidic residues" evidence="2">
    <location>
        <begin position="462"/>
        <end position="471"/>
    </location>
</feature>
<evidence type="ECO:0000313" key="12">
    <source>
        <dbReference type="Proteomes" id="UP000433483"/>
    </source>
</evidence>
<feature type="region of interest" description="Disordered" evidence="2">
    <location>
        <begin position="173"/>
        <end position="199"/>
    </location>
</feature>
<protein>
    <recommendedName>
        <fullName evidence="19">Retrotransposon gag domain-containing protein</fullName>
    </recommendedName>
</protein>
<dbReference type="AlphaFoldDB" id="A0A6A3VYL6"/>
<keyword evidence="12" id="KW-1185">Reference proteome</keyword>
<feature type="region of interest" description="Disordered" evidence="2">
    <location>
        <begin position="1"/>
        <end position="74"/>
    </location>
</feature>
<feature type="region of interest" description="Disordered" evidence="2">
    <location>
        <begin position="773"/>
        <end position="794"/>
    </location>
</feature>
<evidence type="ECO:0000313" key="4">
    <source>
        <dbReference type="EMBL" id="KAE8975000.1"/>
    </source>
</evidence>
<evidence type="ECO:0000256" key="2">
    <source>
        <dbReference type="SAM" id="MobiDB-lite"/>
    </source>
</evidence>
<evidence type="ECO:0000313" key="17">
    <source>
        <dbReference type="Proteomes" id="UP000460718"/>
    </source>
</evidence>
<feature type="compositionally biased region" description="Basic and acidic residues" evidence="2">
    <location>
        <begin position="33"/>
        <end position="47"/>
    </location>
</feature>
<dbReference type="Proteomes" id="UP000488956">
    <property type="component" value="Unassembled WGS sequence"/>
</dbReference>
<dbReference type="EMBL" id="QXGE01002975">
    <property type="protein sequence ID" value="KAE9277923.1"/>
    <property type="molecule type" value="Genomic_DNA"/>
</dbReference>
<dbReference type="Proteomes" id="UP000433483">
    <property type="component" value="Unassembled WGS sequence"/>
</dbReference>
<evidence type="ECO:0000313" key="3">
    <source>
        <dbReference type="EMBL" id="KAE8923312.1"/>
    </source>
</evidence>
<evidence type="ECO:0000313" key="18">
    <source>
        <dbReference type="Proteomes" id="UP000488956"/>
    </source>
</evidence>
<evidence type="ECO:0000313" key="6">
    <source>
        <dbReference type="EMBL" id="KAE9073399.1"/>
    </source>
</evidence>
<dbReference type="EMBL" id="QXFX01002816">
    <property type="protein sequence ID" value="KAE9073399.1"/>
    <property type="molecule type" value="Genomic_DNA"/>
</dbReference>
<feature type="region of interest" description="Disordered" evidence="2">
    <location>
        <begin position="462"/>
        <end position="588"/>
    </location>
</feature>
<keyword evidence="1" id="KW-0175">Coiled coil</keyword>
<evidence type="ECO:0000313" key="13">
    <source>
        <dbReference type="Proteomes" id="UP000437068"/>
    </source>
</evidence>
<evidence type="ECO:0000313" key="10">
    <source>
        <dbReference type="EMBL" id="KAE9277923.1"/>
    </source>
</evidence>
<gene>
    <name evidence="10" type="ORF">PF001_g25414</name>
    <name evidence="9" type="ORF">PF002_g26441</name>
    <name evidence="8" type="ORF">PF005_g25985</name>
    <name evidence="7" type="ORF">PF006_g25225</name>
    <name evidence="5" type="ORF">PF007_g26106</name>
    <name evidence="3" type="ORF">PF009_g26437</name>
    <name evidence="6" type="ORF">PF010_g25092</name>
    <name evidence="4" type="ORF">PF011_g24644</name>
</gene>
<sequence>MVRRSSTQEGEREEAGRGSASRVSRRVQGLPPEETKSLDEVKREARKVNAAKRKAAEEKTKLVAAEEQSSSALDVQDAHQILLDGGQGEDPTDDVVSVIAGDEVLRTPALGMPEDVVKILEDPAWRLEGAPNDVSLTVDGVSDSPQPDDDIEERLNSDTNLQEEVSMIKKEKRLSTVQKDKLPDASVTARPPGEPHIQPVVHAGRSIGIGVVDEGLRSVRSLQGVSQGVSGRRKSRVHREFKRPIRSPRSAPRSSECSRRSGHLSRSAGSTGLTQEVLDWMSKTLKTMAKMEEEIAQVGKQGARVEKENVSSAILPNLTNVVQMTPEIVEALRAEGALSERQRVEAALGDFQAQLELEKNRQALELAELNAQLEYEVAEANARLEIVRNEIFVLREAREAALSIQKYYANKLRGQRTSTAQADSRNFVPTPSQAPVPVRVAQDNADSHYAIQLQSTLRGLQQDKVKNDAVSKSRSTTQVKTEQSSETRGAPGRTPSGGSDPLKRGAGKSESKRDSTKKGSKRRSDAHDSDPDSDSGDDRASSDGSDSSCFEDASDPHDSDPDSDSGDDSASSDGSDSSCFEDATPNAVDSNTYQIGTTVFTYKPYGNASVLGDFNEKASLPTRIRWLEKFQSCAVQEEWSDEMRIHEMKLRLPSFVRDWRYNLDEPVRCSWKRFLKAFKEKYCKARMSDSERYYIMVQKKKETPLEFFYRLNRVADKAGINFRKSSKVMERHFKNFTKKLLDSSLRATLQGYSLRNLEDLEFILKQYEKMRQDDNAEIPSPRREPRTGAFGSKSHEDLRKDWNTFQKLKALALQGGLKLPGPLWKQIVESESNSGEGQLNL</sequence>
<feature type="region of interest" description="Disordered" evidence="2">
    <location>
        <begin position="134"/>
        <end position="159"/>
    </location>
</feature>
<evidence type="ECO:0000313" key="9">
    <source>
        <dbReference type="EMBL" id="KAE9184413.1"/>
    </source>
</evidence>
<dbReference type="Proteomes" id="UP000440367">
    <property type="component" value="Unassembled WGS sequence"/>
</dbReference>
<dbReference type="Proteomes" id="UP000440732">
    <property type="component" value="Unassembled WGS sequence"/>
</dbReference>
<evidence type="ECO:0000313" key="11">
    <source>
        <dbReference type="Proteomes" id="UP000429523"/>
    </source>
</evidence>
<evidence type="ECO:0000313" key="14">
    <source>
        <dbReference type="Proteomes" id="UP000440367"/>
    </source>
</evidence>
<feature type="compositionally biased region" description="Low complexity" evidence="2">
    <location>
        <begin position="568"/>
        <end position="578"/>
    </location>
</feature>
<dbReference type="OrthoDB" id="105565at2759"/>
<feature type="coiled-coil region" evidence="1">
    <location>
        <begin position="341"/>
        <end position="390"/>
    </location>
</feature>
<evidence type="ECO:0008006" key="19">
    <source>
        <dbReference type="Google" id="ProtNLM"/>
    </source>
</evidence>
<feature type="compositionally biased region" description="Basic and acidic residues" evidence="2">
    <location>
        <begin position="773"/>
        <end position="786"/>
    </location>
</feature>
<dbReference type="Proteomes" id="UP000460718">
    <property type="component" value="Unassembled WGS sequence"/>
</dbReference>
<feature type="compositionally biased region" description="Polar residues" evidence="2">
    <location>
        <begin position="472"/>
        <end position="487"/>
    </location>
</feature>
<organism evidence="8 12">
    <name type="scientific">Phytophthora fragariae</name>
    <dbReference type="NCBI Taxonomy" id="53985"/>
    <lineage>
        <taxon>Eukaryota</taxon>
        <taxon>Sar</taxon>
        <taxon>Stramenopiles</taxon>
        <taxon>Oomycota</taxon>
        <taxon>Peronosporomycetes</taxon>
        <taxon>Peronosporales</taxon>
        <taxon>Peronosporaceae</taxon>
        <taxon>Phytophthora</taxon>
    </lineage>
</organism>